<evidence type="ECO:0000313" key="2">
    <source>
        <dbReference type="Proteomes" id="UP000314294"/>
    </source>
</evidence>
<dbReference type="AlphaFoldDB" id="A0A4Z2GZB8"/>
<reference evidence="1 2" key="1">
    <citation type="submission" date="2019-03" db="EMBL/GenBank/DDBJ databases">
        <title>First draft genome of Liparis tanakae, snailfish: a comprehensive survey of snailfish specific genes.</title>
        <authorList>
            <person name="Kim W."/>
            <person name="Song I."/>
            <person name="Jeong J.-H."/>
            <person name="Kim D."/>
            <person name="Kim S."/>
            <person name="Ryu S."/>
            <person name="Song J.Y."/>
            <person name="Lee S.K."/>
        </authorList>
    </citation>
    <scope>NUCLEOTIDE SEQUENCE [LARGE SCALE GENOMIC DNA]</scope>
    <source>
        <tissue evidence="1">Muscle</tissue>
    </source>
</reference>
<comment type="caution">
    <text evidence="1">The sequence shown here is derived from an EMBL/GenBank/DDBJ whole genome shotgun (WGS) entry which is preliminary data.</text>
</comment>
<dbReference type="EMBL" id="SRLO01000393">
    <property type="protein sequence ID" value="TNN57944.1"/>
    <property type="molecule type" value="Genomic_DNA"/>
</dbReference>
<sequence>MTYIKVLLGESQICALSPGKNQHLSCWRVTELDTLPAAGLTSDLPVESSDRAIRRSTWSGYESEDRTQEFLSRM</sequence>
<gene>
    <name evidence="1" type="ORF">EYF80_031860</name>
</gene>
<keyword evidence="2" id="KW-1185">Reference proteome</keyword>
<proteinExistence type="predicted"/>
<protein>
    <submittedName>
        <fullName evidence="1">Uncharacterized protein</fullName>
    </submittedName>
</protein>
<accession>A0A4Z2GZB8</accession>
<name>A0A4Z2GZB8_9TELE</name>
<dbReference type="Proteomes" id="UP000314294">
    <property type="component" value="Unassembled WGS sequence"/>
</dbReference>
<organism evidence="1 2">
    <name type="scientific">Liparis tanakae</name>
    <name type="common">Tanaka's snailfish</name>
    <dbReference type="NCBI Taxonomy" id="230148"/>
    <lineage>
        <taxon>Eukaryota</taxon>
        <taxon>Metazoa</taxon>
        <taxon>Chordata</taxon>
        <taxon>Craniata</taxon>
        <taxon>Vertebrata</taxon>
        <taxon>Euteleostomi</taxon>
        <taxon>Actinopterygii</taxon>
        <taxon>Neopterygii</taxon>
        <taxon>Teleostei</taxon>
        <taxon>Neoteleostei</taxon>
        <taxon>Acanthomorphata</taxon>
        <taxon>Eupercaria</taxon>
        <taxon>Perciformes</taxon>
        <taxon>Cottioidei</taxon>
        <taxon>Cottales</taxon>
        <taxon>Liparidae</taxon>
        <taxon>Liparis</taxon>
    </lineage>
</organism>
<evidence type="ECO:0000313" key="1">
    <source>
        <dbReference type="EMBL" id="TNN57944.1"/>
    </source>
</evidence>